<proteinExistence type="predicted"/>
<dbReference type="Proteomes" id="UP001189624">
    <property type="component" value="Chromosome 9"/>
</dbReference>
<organism evidence="1 2">
    <name type="scientific">Sphenostylis stenocarpa</name>
    <dbReference type="NCBI Taxonomy" id="92480"/>
    <lineage>
        <taxon>Eukaryota</taxon>
        <taxon>Viridiplantae</taxon>
        <taxon>Streptophyta</taxon>
        <taxon>Embryophyta</taxon>
        <taxon>Tracheophyta</taxon>
        <taxon>Spermatophyta</taxon>
        <taxon>Magnoliopsida</taxon>
        <taxon>eudicotyledons</taxon>
        <taxon>Gunneridae</taxon>
        <taxon>Pentapetalae</taxon>
        <taxon>rosids</taxon>
        <taxon>fabids</taxon>
        <taxon>Fabales</taxon>
        <taxon>Fabaceae</taxon>
        <taxon>Papilionoideae</taxon>
        <taxon>50 kb inversion clade</taxon>
        <taxon>NPAAA clade</taxon>
        <taxon>indigoferoid/millettioid clade</taxon>
        <taxon>Phaseoleae</taxon>
        <taxon>Sphenostylis</taxon>
    </lineage>
</organism>
<dbReference type="AlphaFoldDB" id="A0AA86SWI0"/>
<evidence type="ECO:0000313" key="1">
    <source>
        <dbReference type="EMBL" id="CAJ1974096.1"/>
    </source>
</evidence>
<dbReference type="EMBL" id="OY731406">
    <property type="protein sequence ID" value="CAJ1974096.1"/>
    <property type="molecule type" value="Genomic_DNA"/>
</dbReference>
<gene>
    <name evidence="1" type="ORF">AYBTSS11_LOCUS26167</name>
</gene>
<sequence length="94" mass="10807">MKATKLDADASYMIVTLGMCNGVLRTVKKTIFQFQSHRERRNAKGSREYLPIFNSAFTPLTHKQLHSANRATISDKMRAIFVVRHDMISGKHWV</sequence>
<name>A0AA86SWI0_9FABA</name>
<dbReference type="Gramene" id="rna-AYBTSS11_LOCUS26167">
    <property type="protein sequence ID" value="CAJ1974096.1"/>
    <property type="gene ID" value="gene-AYBTSS11_LOCUS26167"/>
</dbReference>
<evidence type="ECO:0000313" key="2">
    <source>
        <dbReference type="Proteomes" id="UP001189624"/>
    </source>
</evidence>
<accession>A0AA86SWI0</accession>
<keyword evidence="2" id="KW-1185">Reference proteome</keyword>
<protein>
    <submittedName>
        <fullName evidence="1">Uncharacterized protein</fullName>
    </submittedName>
</protein>
<reference evidence="1" key="1">
    <citation type="submission" date="2023-10" db="EMBL/GenBank/DDBJ databases">
        <authorList>
            <person name="Domelevo Entfellner J.-B."/>
        </authorList>
    </citation>
    <scope>NUCLEOTIDE SEQUENCE</scope>
</reference>